<keyword evidence="2" id="KW-1003">Cell membrane</keyword>
<dbReference type="PANTHER" id="PTHR35007">
    <property type="entry name" value="INTEGRAL MEMBRANE PROTEIN-RELATED"/>
    <property type="match status" value="1"/>
</dbReference>
<evidence type="ECO:0000313" key="9">
    <source>
        <dbReference type="Proteomes" id="UP000630353"/>
    </source>
</evidence>
<evidence type="ECO:0000256" key="3">
    <source>
        <dbReference type="ARBA" id="ARBA00022692"/>
    </source>
</evidence>
<feature type="transmembrane region" description="Helical" evidence="6">
    <location>
        <begin position="104"/>
        <end position="128"/>
    </location>
</feature>
<dbReference type="Proteomes" id="UP000630353">
    <property type="component" value="Unassembled WGS sequence"/>
</dbReference>
<dbReference type="RefSeq" id="WP_189995653.1">
    <property type="nucleotide sequence ID" value="NZ_BMZS01000017.1"/>
</dbReference>
<dbReference type="Pfam" id="PF00482">
    <property type="entry name" value="T2SSF"/>
    <property type="match status" value="1"/>
</dbReference>
<dbReference type="GO" id="GO:0005886">
    <property type="term" value="C:plasma membrane"/>
    <property type="evidence" value="ECO:0007669"/>
    <property type="project" value="UniProtKB-SubCell"/>
</dbReference>
<protein>
    <recommendedName>
        <fullName evidence="7">Type II secretion system protein GspF domain-containing protein</fullName>
    </recommendedName>
</protein>
<name>A0A918XYD0_9PROT</name>
<evidence type="ECO:0000313" key="8">
    <source>
        <dbReference type="EMBL" id="GHD63613.1"/>
    </source>
</evidence>
<reference evidence="8" key="1">
    <citation type="journal article" date="2014" name="Int. J. Syst. Evol. Microbiol.">
        <title>Complete genome sequence of Corynebacterium casei LMG S-19264T (=DSM 44701T), isolated from a smear-ripened cheese.</title>
        <authorList>
            <consortium name="US DOE Joint Genome Institute (JGI-PGF)"/>
            <person name="Walter F."/>
            <person name="Albersmeier A."/>
            <person name="Kalinowski J."/>
            <person name="Ruckert C."/>
        </authorList>
    </citation>
    <scope>NUCLEOTIDE SEQUENCE</scope>
    <source>
        <strain evidence="8">KCTC 42651</strain>
    </source>
</reference>
<proteinExistence type="predicted"/>
<keyword evidence="3 6" id="KW-0812">Transmembrane</keyword>
<evidence type="ECO:0000256" key="1">
    <source>
        <dbReference type="ARBA" id="ARBA00004651"/>
    </source>
</evidence>
<feature type="transmembrane region" description="Helical" evidence="6">
    <location>
        <begin position="14"/>
        <end position="35"/>
    </location>
</feature>
<dbReference type="InterPro" id="IPR018076">
    <property type="entry name" value="T2SS_GspF_dom"/>
</dbReference>
<evidence type="ECO:0000259" key="7">
    <source>
        <dbReference type="Pfam" id="PF00482"/>
    </source>
</evidence>
<dbReference type="AlphaFoldDB" id="A0A918XYD0"/>
<feature type="transmembrane region" description="Helical" evidence="6">
    <location>
        <begin position="140"/>
        <end position="158"/>
    </location>
</feature>
<evidence type="ECO:0000256" key="6">
    <source>
        <dbReference type="SAM" id="Phobius"/>
    </source>
</evidence>
<organism evidence="8 9">
    <name type="scientific">Thalassobaculum fulvum</name>
    <dbReference type="NCBI Taxonomy" id="1633335"/>
    <lineage>
        <taxon>Bacteria</taxon>
        <taxon>Pseudomonadati</taxon>
        <taxon>Pseudomonadota</taxon>
        <taxon>Alphaproteobacteria</taxon>
        <taxon>Rhodospirillales</taxon>
        <taxon>Thalassobaculaceae</taxon>
        <taxon>Thalassobaculum</taxon>
    </lineage>
</organism>
<keyword evidence="5 6" id="KW-0472">Membrane</keyword>
<keyword evidence="9" id="KW-1185">Reference proteome</keyword>
<dbReference type="PANTHER" id="PTHR35007:SF2">
    <property type="entry name" value="PILUS ASSEMBLE PROTEIN"/>
    <property type="match status" value="1"/>
</dbReference>
<dbReference type="EMBL" id="BMZS01000017">
    <property type="protein sequence ID" value="GHD63613.1"/>
    <property type="molecule type" value="Genomic_DNA"/>
</dbReference>
<accession>A0A918XYD0</accession>
<evidence type="ECO:0000256" key="4">
    <source>
        <dbReference type="ARBA" id="ARBA00022989"/>
    </source>
</evidence>
<comment type="subcellular location">
    <subcellularLocation>
        <location evidence="1">Cell membrane</location>
        <topology evidence="1">Multi-pass membrane protein</topology>
    </subcellularLocation>
</comment>
<evidence type="ECO:0000256" key="2">
    <source>
        <dbReference type="ARBA" id="ARBA00022475"/>
    </source>
</evidence>
<sequence>MEPATFLADIGPRLAVIAGAVVTVLAVVGAVASAIGRRGVPAVRIAAVTGFDARGSREREPGNRFRPVDAMRRVLTRFDLMRSGQTASLMQFLSTAGWRSRSAVIVYLFAKLTLPATIGGGAATILYWSAPALVPGNLKLLVVLAAVFLGTYLPDAVVRQVAAKRRDAIRLALPDALDLLVICVEAGLSLDAAVERVGEEFEPSCPALSEELGLLSAELSFLGDRRRAFDNLTRRVDLAPVQALVATLVQTERFGTPIAQALRVLSTEQRNMRMVAAEEKAARLPATMTIPMILFILPALFVVLLGPALLKIVDSLSKF</sequence>
<comment type="caution">
    <text evidence="8">The sequence shown here is derived from an EMBL/GenBank/DDBJ whole genome shotgun (WGS) entry which is preliminary data.</text>
</comment>
<keyword evidence="4 6" id="KW-1133">Transmembrane helix</keyword>
<evidence type="ECO:0000256" key="5">
    <source>
        <dbReference type="ARBA" id="ARBA00023136"/>
    </source>
</evidence>
<gene>
    <name evidence="8" type="ORF">GCM10017083_54080</name>
</gene>
<reference evidence="8" key="2">
    <citation type="submission" date="2020-09" db="EMBL/GenBank/DDBJ databases">
        <authorList>
            <person name="Sun Q."/>
            <person name="Kim S."/>
        </authorList>
    </citation>
    <scope>NUCLEOTIDE SEQUENCE</scope>
    <source>
        <strain evidence="8">KCTC 42651</strain>
    </source>
</reference>
<feature type="transmembrane region" description="Helical" evidence="6">
    <location>
        <begin position="290"/>
        <end position="310"/>
    </location>
</feature>
<feature type="domain" description="Type II secretion system protein GspF" evidence="7">
    <location>
        <begin position="177"/>
        <end position="305"/>
    </location>
</feature>